<accession>A0A3B1CMW7</accession>
<dbReference type="EMBL" id="UOGF01000006">
    <property type="protein sequence ID" value="VAX26053.1"/>
    <property type="molecule type" value="Genomic_DNA"/>
</dbReference>
<keyword evidence="1" id="KW-1133">Transmembrane helix</keyword>
<organism evidence="2">
    <name type="scientific">hydrothermal vent metagenome</name>
    <dbReference type="NCBI Taxonomy" id="652676"/>
    <lineage>
        <taxon>unclassified sequences</taxon>
        <taxon>metagenomes</taxon>
        <taxon>ecological metagenomes</taxon>
    </lineage>
</organism>
<reference evidence="2" key="1">
    <citation type="submission" date="2018-06" db="EMBL/GenBank/DDBJ databases">
        <authorList>
            <person name="Zhirakovskaya E."/>
        </authorList>
    </citation>
    <scope>NUCLEOTIDE SEQUENCE</scope>
</reference>
<proteinExistence type="predicted"/>
<keyword evidence="1" id="KW-0472">Membrane</keyword>
<keyword evidence="1" id="KW-0812">Transmembrane</keyword>
<dbReference type="InterPro" id="IPR019613">
    <property type="entry name" value="DUF4198"/>
</dbReference>
<gene>
    <name evidence="2" type="ORF">MNBD_NITROSPIRAE01-1788</name>
</gene>
<sequence>MVTLTQGWIKQVVRSILISLSMVLLVGAFAPASAHFQMIIPSDEIVTSAKKRKIGLELVFTHPFLQIALNLKRPEAFGVWTAGKTTDLLETLEKNSSQDRVGETISSFHTQYNIKKPGDHIFFVQPQAYWEESESIFIVHYTKTVVNAFGVEEGWDHELGLKAEIIPLTRPYGLWVGNIFQGIVKLNGKTAPFATVEVEFYNKKGEVSAPSDPFITQVVKTDANGIFTYAMPRAGWWGFAALLDDGETMQHKGKSYPVESGAVLWVKTKVMQ</sequence>
<dbReference type="AlphaFoldDB" id="A0A3B1CMW7"/>
<protein>
    <submittedName>
        <fullName evidence="2">Additional periplasmic component NikK of nickel ECF transporter</fullName>
    </submittedName>
</protein>
<name>A0A3B1CMW7_9ZZZZ</name>
<evidence type="ECO:0000256" key="1">
    <source>
        <dbReference type="SAM" id="Phobius"/>
    </source>
</evidence>
<dbReference type="Pfam" id="PF10670">
    <property type="entry name" value="DUF4198"/>
    <property type="match status" value="1"/>
</dbReference>
<feature type="transmembrane region" description="Helical" evidence="1">
    <location>
        <begin position="12"/>
        <end position="32"/>
    </location>
</feature>
<evidence type="ECO:0000313" key="2">
    <source>
        <dbReference type="EMBL" id="VAX26053.1"/>
    </source>
</evidence>